<protein>
    <submittedName>
        <fullName evidence="1">Uncharacterized protein</fullName>
    </submittedName>
</protein>
<dbReference type="Proteomes" id="UP000805193">
    <property type="component" value="Unassembled WGS sequence"/>
</dbReference>
<gene>
    <name evidence="1" type="ORF">HPB47_005383</name>
</gene>
<proteinExistence type="predicted"/>
<dbReference type="EMBL" id="JABSTQ010010808">
    <property type="protein sequence ID" value="KAG0417752.1"/>
    <property type="molecule type" value="Genomic_DNA"/>
</dbReference>
<reference evidence="1 2" key="1">
    <citation type="journal article" date="2020" name="Cell">
        <title>Large-Scale Comparative Analyses of Tick Genomes Elucidate Their Genetic Diversity and Vector Capacities.</title>
        <authorList>
            <consortium name="Tick Genome and Microbiome Consortium (TIGMIC)"/>
            <person name="Jia N."/>
            <person name="Wang J."/>
            <person name="Shi W."/>
            <person name="Du L."/>
            <person name="Sun Y."/>
            <person name="Zhan W."/>
            <person name="Jiang J.F."/>
            <person name="Wang Q."/>
            <person name="Zhang B."/>
            <person name="Ji P."/>
            <person name="Bell-Sakyi L."/>
            <person name="Cui X.M."/>
            <person name="Yuan T.T."/>
            <person name="Jiang B.G."/>
            <person name="Yang W.F."/>
            <person name="Lam T.T."/>
            <person name="Chang Q.C."/>
            <person name="Ding S.J."/>
            <person name="Wang X.J."/>
            <person name="Zhu J.G."/>
            <person name="Ruan X.D."/>
            <person name="Zhao L."/>
            <person name="Wei J.T."/>
            <person name="Ye R.Z."/>
            <person name="Que T.C."/>
            <person name="Du C.H."/>
            <person name="Zhou Y.H."/>
            <person name="Cheng J.X."/>
            <person name="Dai P.F."/>
            <person name="Guo W.B."/>
            <person name="Han X.H."/>
            <person name="Huang E.J."/>
            <person name="Li L.F."/>
            <person name="Wei W."/>
            <person name="Gao Y.C."/>
            <person name="Liu J.Z."/>
            <person name="Shao H.Z."/>
            <person name="Wang X."/>
            <person name="Wang C.C."/>
            <person name="Yang T.C."/>
            <person name="Huo Q.B."/>
            <person name="Li W."/>
            <person name="Chen H.Y."/>
            <person name="Chen S.E."/>
            <person name="Zhou L.G."/>
            <person name="Ni X.B."/>
            <person name="Tian J.H."/>
            <person name="Sheng Y."/>
            <person name="Liu T."/>
            <person name="Pan Y.S."/>
            <person name="Xia L.Y."/>
            <person name="Li J."/>
            <person name="Zhao F."/>
            <person name="Cao W.C."/>
        </authorList>
    </citation>
    <scope>NUCLEOTIDE SEQUENCE [LARGE SCALE GENOMIC DNA]</scope>
    <source>
        <strain evidence="1">Iper-2018</strain>
    </source>
</reference>
<keyword evidence="2" id="KW-1185">Reference proteome</keyword>
<accession>A0AC60PDU0</accession>
<organism evidence="1 2">
    <name type="scientific">Ixodes persulcatus</name>
    <name type="common">Taiga tick</name>
    <dbReference type="NCBI Taxonomy" id="34615"/>
    <lineage>
        <taxon>Eukaryota</taxon>
        <taxon>Metazoa</taxon>
        <taxon>Ecdysozoa</taxon>
        <taxon>Arthropoda</taxon>
        <taxon>Chelicerata</taxon>
        <taxon>Arachnida</taxon>
        <taxon>Acari</taxon>
        <taxon>Parasitiformes</taxon>
        <taxon>Ixodida</taxon>
        <taxon>Ixodoidea</taxon>
        <taxon>Ixodidae</taxon>
        <taxon>Ixodinae</taxon>
        <taxon>Ixodes</taxon>
    </lineage>
</organism>
<feature type="non-terminal residue" evidence="1">
    <location>
        <position position="77"/>
    </location>
</feature>
<sequence length="77" mass="8181">GENGKRKQTGQPTAISHWPSLLDRSGNLGSKAGVSALYSSGEKSWGAKKVLYTVLTRHTRSVIASLPDRLSSGLEVS</sequence>
<name>A0AC60PDU0_IXOPE</name>
<evidence type="ECO:0000313" key="2">
    <source>
        <dbReference type="Proteomes" id="UP000805193"/>
    </source>
</evidence>
<comment type="caution">
    <text evidence="1">The sequence shown here is derived from an EMBL/GenBank/DDBJ whole genome shotgun (WGS) entry which is preliminary data.</text>
</comment>
<feature type="non-terminal residue" evidence="1">
    <location>
        <position position="1"/>
    </location>
</feature>
<evidence type="ECO:0000313" key="1">
    <source>
        <dbReference type="EMBL" id="KAG0417752.1"/>
    </source>
</evidence>